<evidence type="ECO:0000313" key="1">
    <source>
        <dbReference type="EMBL" id="KAL3885505.1"/>
    </source>
</evidence>
<reference evidence="1 2" key="1">
    <citation type="submission" date="2024-11" db="EMBL/GenBank/DDBJ databases">
        <title>Chromosome-level genome assembly of the freshwater bivalve Anodonta woodiana.</title>
        <authorList>
            <person name="Chen X."/>
        </authorList>
    </citation>
    <scope>NUCLEOTIDE SEQUENCE [LARGE SCALE GENOMIC DNA]</scope>
    <source>
        <strain evidence="1">MN2024</strain>
        <tissue evidence="1">Gills</tissue>
    </source>
</reference>
<name>A0ABD3XKM4_SINWO</name>
<dbReference type="AlphaFoldDB" id="A0ABD3XKM4"/>
<dbReference type="Proteomes" id="UP001634394">
    <property type="component" value="Unassembled WGS sequence"/>
</dbReference>
<protein>
    <submittedName>
        <fullName evidence="1">Uncharacterized protein</fullName>
    </submittedName>
</protein>
<comment type="caution">
    <text evidence="1">The sequence shown here is derived from an EMBL/GenBank/DDBJ whole genome shotgun (WGS) entry which is preliminary data.</text>
</comment>
<sequence>MDNSKVVLRFPLVLKNMFEEETGEDLQAAIKQTTRSEQIILSSDKLRVDARILKSFFDEATRSVEDVVLQACVEGRLSNSFGWRVFRVKDASTCNSKRIYKGNNRCSA</sequence>
<gene>
    <name evidence="1" type="ORF">ACJMK2_025558</name>
</gene>
<keyword evidence="2" id="KW-1185">Reference proteome</keyword>
<accession>A0ABD3XKM4</accession>
<evidence type="ECO:0000313" key="2">
    <source>
        <dbReference type="Proteomes" id="UP001634394"/>
    </source>
</evidence>
<proteinExistence type="predicted"/>
<organism evidence="1 2">
    <name type="scientific">Sinanodonta woodiana</name>
    <name type="common">Chinese pond mussel</name>
    <name type="synonym">Anodonta woodiana</name>
    <dbReference type="NCBI Taxonomy" id="1069815"/>
    <lineage>
        <taxon>Eukaryota</taxon>
        <taxon>Metazoa</taxon>
        <taxon>Spiralia</taxon>
        <taxon>Lophotrochozoa</taxon>
        <taxon>Mollusca</taxon>
        <taxon>Bivalvia</taxon>
        <taxon>Autobranchia</taxon>
        <taxon>Heteroconchia</taxon>
        <taxon>Palaeoheterodonta</taxon>
        <taxon>Unionida</taxon>
        <taxon>Unionoidea</taxon>
        <taxon>Unionidae</taxon>
        <taxon>Unioninae</taxon>
        <taxon>Sinanodonta</taxon>
    </lineage>
</organism>
<dbReference type="EMBL" id="JBJQND010000002">
    <property type="protein sequence ID" value="KAL3885505.1"/>
    <property type="molecule type" value="Genomic_DNA"/>
</dbReference>